<dbReference type="PANTHER" id="PTHR43392">
    <property type="entry name" value="AAA-TYPE ATPASE FAMILY PROTEIN / ANKYRIN REPEAT FAMILY PROTEIN"/>
    <property type="match status" value="1"/>
</dbReference>
<dbReference type="GO" id="GO:0005524">
    <property type="term" value="F:ATP binding"/>
    <property type="evidence" value="ECO:0007669"/>
    <property type="project" value="UniProtKB-KW"/>
</dbReference>
<dbReference type="GO" id="GO:0016887">
    <property type="term" value="F:ATP hydrolysis activity"/>
    <property type="evidence" value="ECO:0007669"/>
    <property type="project" value="InterPro"/>
</dbReference>
<reference evidence="6" key="1">
    <citation type="journal article" date="2020" name="Nature">
        <title>Giant virus diversity and host interactions through global metagenomics.</title>
        <authorList>
            <person name="Schulz F."/>
            <person name="Roux S."/>
            <person name="Paez-Espino D."/>
            <person name="Jungbluth S."/>
            <person name="Walsh D.A."/>
            <person name="Denef V.J."/>
            <person name="McMahon K.D."/>
            <person name="Konstantinidis K.T."/>
            <person name="Eloe-Fadrosh E.A."/>
            <person name="Kyrpides N.C."/>
            <person name="Woyke T."/>
        </authorList>
    </citation>
    <scope>NUCLEOTIDE SEQUENCE</scope>
    <source>
        <strain evidence="6">GVMAG-S-1039698-54</strain>
    </source>
</reference>
<evidence type="ECO:0000256" key="1">
    <source>
        <dbReference type="ARBA" id="ARBA00010378"/>
    </source>
</evidence>
<protein>
    <recommendedName>
        <fullName evidence="5">AAA+ ATPase domain-containing protein</fullName>
    </recommendedName>
</protein>
<dbReference type="SMART" id="SM00382">
    <property type="entry name" value="AAA"/>
    <property type="match status" value="1"/>
</dbReference>
<name>A0A6C0AKG1_9ZZZZ</name>
<evidence type="ECO:0000256" key="4">
    <source>
        <dbReference type="SAM" id="MobiDB-lite"/>
    </source>
</evidence>
<dbReference type="InterPro" id="IPR000641">
    <property type="entry name" value="CbxX/CfxQ"/>
</dbReference>
<comment type="similarity">
    <text evidence="1">Belongs to the CbxX/CfxQ family.</text>
</comment>
<dbReference type="FunFam" id="3.40.50.300:FF:000216">
    <property type="entry name" value="Type VII secretion ATPase EccA"/>
    <property type="match status" value="1"/>
</dbReference>
<keyword evidence="3" id="KW-0067">ATP-binding</keyword>
<dbReference type="InterPro" id="IPR027417">
    <property type="entry name" value="P-loop_NTPase"/>
</dbReference>
<feature type="region of interest" description="Disordered" evidence="4">
    <location>
        <begin position="1"/>
        <end position="20"/>
    </location>
</feature>
<dbReference type="CDD" id="cd00009">
    <property type="entry name" value="AAA"/>
    <property type="match status" value="1"/>
</dbReference>
<proteinExistence type="inferred from homology"/>
<evidence type="ECO:0000256" key="2">
    <source>
        <dbReference type="ARBA" id="ARBA00022741"/>
    </source>
</evidence>
<dbReference type="SUPFAM" id="SSF52540">
    <property type="entry name" value="P-loop containing nucleoside triphosphate hydrolases"/>
    <property type="match status" value="1"/>
</dbReference>
<dbReference type="AlphaFoldDB" id="A0A6C0AKG1"/>
<dbReference type="InterPro" id="IPR003959">
    <property type="entry name" value="ATPase_AAA_core"/>
</dbReference>
<keyword evidence="2" id="KW-0547">Nucleotide-binding</keyword>
<dbReference type="Gene3D" id="3.40.50.300">
    <property type="entry name" value="P-loop containing nucleotide triphosphate hydrolases"/>
    <property type="match status" value="1"/>
</dbReference>
<evidence type="ECO:0000313" key="6">
    <source>
        <dbReference type="EMBL" id="QHS80317.1"/>
    </source>
</evidence>
<organism evidence="6">
    <name type="scientific">viral metagenome</name>
    <dbReference type="NCBI Taxonomy" id="1070528"/>
    <lineage>
        <taxon>unclassified sequences</taxon>
        <taxon>metagenomes</taxon>
        <taxon>organismal metagenomes</taxon>
    </lineage>
</organism>
<dbReference type="InterPro" id="IPR003593">
    <property type="entry name" value="AAA+_ATPase"/>
</dbReference>
<accession>A0A6C0AKG1</accession>
<sequence>MNKNHNNNNTNINKNIINKNKDNSNNNIFPILLPNMKNNRKLSLLDISRNEINDNLLLFTTTGKYNKQTNLNSNTIFNINMPDAKYNKNKKANPYYNRLIRHLDKSTNINKNKYNKSLHFLLEDVNRKYSKPEKYWNNENPYIKQKSIKIQPPIKIPPQIQIKKTFVQVEADINVLQDLINLTDKYPLDNTINYSIDIESIHKIVEPLKELNNMIGMANLKASILDQIIYFIQNLHISKNNKNSDFMHVVIYGPPGTGKTETAKIMGKIFSQMGVLKKNTFKKVTRADLIAGYLGQTAIKTKEVIKNALGGVLFIDEAYALGNTQKRDSFAKECIDTLCEGLSDHKNNLMVIIAGYEKELDKCFFAYNQGLDSRFTWRYNTDNYNSHELNLIFTKKLKDIDWKFKKNIPDSWFENKMDYFKYFGRDMETLLAKVKIAHGRRIFCKKEISKKIITKKDMDNGFKLYLNNNEVKSRKNDNIFSNMYV</sequence>
<dbReference type="Pfam" id="PF00004">
    <property type="entry name" value="AAA"/>
    <property type="match status" value="1"/>
</dbReference>
<evidence type="ECO:0000256" key="3">
    <source>
        <dbReference type="ARBA" id="ARBA00022840"/>
    </source>
</evidence>
<feature type="domain" description="AAA+ ATPase" evidence="5">
    <location>
        <begin position="245"/>
        <end position="381"/>
    </location>
</feature>
<dbReference type="InterPro" id="IPR050773">
    <property type="entry name" value="CbxX/CfxQ_RuBisCO_ESX"/>
</dbReference>
<dbReference type="EMBL" id="MN740677">
    <property type="protein sequence ID" value="QHS80317.1"/>
    <property type="molecule type" value="Genomic_DNA"/>
</dbReference>
<evidence type="ECO:0000259" key="5">
    <source>
        <dbReference type="SMART" id="SM00382"/>
    </source>
</evidence>
<dbReference type="PRINTS" id="PR00819">
    <property type="entry name" value="CBXCFQXSUPER"/>
</dbReference>
<dbReference type="PANTHER" id="PTHR43392:SF2">
    <property type="entry name" value="AAA-TYPE ATPASE FAMILY PROTEIN _ ANKYRIN REPEAT FAMILY PROTEIN"/>
    <property type="match status" value="1"/>
</dbReference>